<dbReference type="Proteomes" id="UP000697107">
    <property type="component" value="Unassembled WGS sequence"/>
</dbReference>
<evidence type="ECO:0000313" key="8">
    <source>
        <dbReference type="Proteomes" id="UP000251314"/>
    </source>
</evidence>
<evidence type="ECO:0008006" key="9">
    <source>
        <dbReference type="Google" id="ProtNLM"/>
    </source>
</evidence>
<evidence type="ECO:0000313" key="6">
    <source>
        <dbReference type="EMBL" id="KAG6944302.1"/>
    </source>
</evidence>
<dbReference type="EMBL" id="MJFZ01000954">
    <property type="protein sequence ID" value="RAW23988.1"/>
    <property type="molecule type" value="Genomic_DNA"/>
</dbReference>
<dbReference type="Proteomes" id="UP000735874">
    <property type="component" value="Unassembled WGS sequence"/>
</dbReference>
<dbReference type="InterPro" id="IPR036770">
    <property type="entry name" value="Ankyrin_rpt-contain_sf"/>
</dbReference>
<dbReference type="Proteomes" id="UP000736787">
    <property type="component" value="Unassembled WGS sequence"/>
</dbReference>
<dbReference type="Gene3D" id="1.25.40.20">
    <property type="entry name" value="Ankyrin repeat-containing domain"/>
    <property type="match status" value="1"/>
</dbReference>
<evidence type="ECO:0000313" key="7">
    <source>
        <dbReference type="EMBL" id="RAW23988.1"/>
    </source>
</evidence>
<dbReference type="AlphaFoldDB" id="A0A329RL94"/>
<evidence type="ECO:0000313" key="2">
    <source>
        <dbReference type="EMBL" id="KAG2933371.1"/>
    </source>
</evidence>
<accession>A0A329RL94</accession>
<evidence type="ECO:0000313" key="1">
    <source>
        <dbReference type="EMBL" id="KAG2861344.1"/>
    </source>
</evidence>
<dbReference type="EMBL" id="RCMK01000139">
    <property type="protein sequence ID" value="KAG2947152.1"/>
    <property type="molecule type" value="Genomic_DNA"/>
</dbReference>
<dbReference type="EMBL" id="RCMV01000121">
    <property type="protein sequence ID" value="KAG3224181.1"/>
    <property type="molecule type" value="Genomic_DNA"/>
</dbReference>
<name>A0A329RL94_9STRA</name>
<reference evidence="1" key="2">
    <citation type="submission" date="2018-10" db="EMBL/GenBank/DDBJ databases">
        <title>Effector identification in a new, highly contiguous assembly of the strawberry crown rot pathogen Phytophthora cactorum.</title>
        <authorList>
            <person name="Armitage A.D."/>
            <person name="Nellist C.F."/>
            <person name="Bates H."/>
            <person name="Vickerstaff R.J."/>
            <person name="Harrison R.J."/>
        </authorList>
    </citation>
    <scope>NUCLEOTIDE SEQUENCE</scope>
    <source>
        <strain evidence="1">15-7</strain>
        <strain evidence="2">4032</strain>
        <strain evidence="3">4040</strain>
        <strain evidence="4">P415</strain>
        <strain evidence="5">P421</strain>
    </source>
</reference>
<dbReference type="Proteomes" id="UP000760860">
    <property type="component" value="Unassembled WGS sequence"/>
</dbReference>
<evidence type="ECO:0000313" key="3">
    <source>
        <dbReference type="EMBL" id="KAG2947152.1"/>
    </source>
</evidence>
<reference evidence="7 8" key="1">
    <citation type="submission" date="2018-01" db="EMBL/GenBank/DDBJ databases">
        <title>Draft genome of the strawberry crown rot pathogen Phytophthora cactorum.</title>
        <authorList>
            <person name="Armitage A.D."/>
            <person name="Lysoe E."/>
            <person name="Nellist C.F."/>
            <person name="Harrison R.J."/>
            <person name="Brurberg M.B."/>
        </authorList>
    </citation>
    <scope>NUCLEOTIDE SEQUENCE [LARGE SCALE GENOMIC DNA]</scope>
    <source>
        <strain evidence="7 8">10300</strain>
    </source>
</reference>
<dbReference type="Proteomes" id="UP000774804">
    <property type="component" value="Unassembled WGS sequence"/>
</dbReference>
<reference evidence="6" key="3">
    <citation type="submission" date="2021-01" db="EMBL/GenBank/DDBJ databases">
        <title>Phytophthora aleatoria, a newly-described species from Pinus radiata is distinct from Phytophthora cactorum isolates based on comparative genomics.</title>
        <authorList>
            <person name="Mcdougal R."/>
            <person name="Panda P."/>
            <person name="Williams N."/>
            <person name="Studholme D.J."/>
        </authorList>
    </citation>
    <scope>NUCLEOTIDE SEQUENCE</scope>
    <source>
        <strain evidence="6">NZFS 3830</strain>
    </source>
</reference>
<dbReference type="Proteomes" id="UP000251314">
    <property type="component" value="Unassembled WGS sequence"/>
</dbReference>
<protein>
    <recommendedName>
        <fullName evidence="9">Ankyrin repeat-containing domain</fullName>
    </recommendedName>
</protein>
<dbReference type="EMBL" id="RCML01001003">
    <property type="protein sequence ID" value="KAG2966568.1"/>
    <property type="molecule type" value="Genomic_DNA"/>
</dbReference>
<dbReference type="EMBL" id="RCMG01000157">
    <property type="protein sequence ID" value="KAG2861344.1"/>
    <property type="molecule type" value="Genomic_DNA"/>
</dbReference>
<organism evidence="7 8">
    <name type="scientific">Phytophthora cactorum</name>
    <dbReference type="NCBI Taxonomy" id="29920"/>
    <lineage>
        <taxon>Eukaryota</taxon>
        <taxon>Sar</taxon>
        <taxon>Stramenopiles</taxon>
        <taxon>Oomycota</taxon>
        <taxon>Peronosporomycetes</taxon>
        <taxon>Peronosporales</taxon>
        <taxon>Peronosporaceae</taxon>
        <taxon>Phytophthora</taxon>
    </lineage>
</organism>
<dbReference type="EMBL" id="JAENGZ010002270">
    <property type="protein sequence ID" value="KAG6944302.1"/>
    <property type="molecule type" value="Genomic_DNA"/>
</dbReference>
<gene>
    <name evidence="6" type="ORF">JG687_00017948</name>
    <name evidence="7" type="ORF">PC110_g19581</name>
    <name evidence="1" type="ORF">PC113_g7238</name>
    <name evidence="2" type="ORF">PC115_g5524</name>
    <name evidence="3" type="ORF">PC117_g7042</name>
    <name evidence="4" type="ORF">PC118_g19091</name>
    <name evidence="5" type="ORF">PC129_g5192</name>
</gene>
<evidence type="ECO:0000313" key="4">
    <source>
        <dbReference type="EMBL" id="KAG2966568.1"/>
    </source>
</evidence>
<evidence type="ECO:0000313" key="5">
    <source>
        <dbReference type="EMBL" id="KAG3224181.1"/>
    </source>
</evidence>
<dbReference type="EMBL" id="RCMI01000115">
    <property type="protein sequence ID" value="KAG2933371.1"/>
    <property type="molecule type" value="Genomic_DNA"/>
</dbReference>
<sequence length="102" mass="10697">MPPILFGAAANGHVEMAEFLLYEVAIASVDVTFCIIGALDNDNLAVVQVLMSSGKFYRTGDVQVIAAGKGHVEMVKHLIAASASDSIDHADVAASVLDTLMH</sequence>
<dbReference type="OrthoDB" id="10306615at2759"/>
<proteinExistence type="predicted"/>
<dbReference type="Proteomes" id="UP000688947">
    <property type="component" value="Unassembled WGS sequence"/>
</dbReference>
<dbReference type="SUPFAM" id="SSF48403">
    <property type="entry name" value="Ankyrin repeat"/>
    <property type="match status" value="1"/>
</dbReference>
<keyword evidence="8" id="KW-1185">Reference proteome</keyword>
<dbReference type="VEuPathDB" id="FungiDB:PC110_g19581"/>
<comment type="caution">
    <text evidence="7">The sequence shown here is derived from an EMBL/GenBank/DDBJ whole genome shotgun (WGS) entry which is preliminary data.</text>
</comment>